<evidence type="ECO:0000313" key="2">
    <source>
        <dbReference type="Proteomes" id="UP000192907"/>
    </source>
</evidence>
<organism evidence="1 2">
    <name type="scientific">Pseudobacteriovorax antillogorgiicola</name>
    <dbReference type="NCBI Taxonomy" id="1513793"/>
    <lineage>
        <taxon>Bacteria</taxon>
        <taxon>Pseudomonadati</taxon>
        <taxon>Bdellovibrionota</taxon>
        <taxon>Oligoflexia</taxon>
        <taxon>Oligoflexales</taxon>
        <taxon>Pseudobacteriovoracaceae</taxon>
        <taxon>Pseudobacteriovorax</taxon>
    </lineage>
</organism>
<dbReference type="STRING" id="1513793.SAMN06296036_118119"/>
<proteinExistence type="predicted"/>
<name>A0A1Y6CEJ3_9BACT</name>
<accession>A0A1Y6CEJ3</accession>
<reference evidence="2" key="1">
    <citation type="submission" date="2017-04" db="EMBL/GenBank/DDBJ databases">
        <authorList>
            <person name="Varghese N."/>
            <person name="Submissions S."/>
        </authorList>
    </citation>
    <scope>NUCLEOTIDE SEQUENCE [LARGE SCALE GENOMIC DNA]</scope>
    <source>
        <strain evidence="2">RKEM611</strain>
    </source>
</reference>
<dbReference type="PANTHER" id="PTHR38847:SF1">
    <property type="entry name" value="PSEUDOURIDINE SYNTHASE RSUA_RLUA-LIKE DOMAIN-CONTAINING PROTEIN"/>
    <property type="match status" value="1"/>
</dbReference>
<dbReference type="Proteomes" id="UP000192907">
    <property type="component" value="Unassembled WGS sequence"/>
</dbReference>
<dbReference type="PANTHER" id="PTHR38847">
    <property type="match status" value="1"/>
</dbReference>
<gene>
    <name evidence="1" type="ORF">SAMN06296036_118119</name>
</gene>
<dbReference type="RefSeq" id="WP_159455536.1">
    <property type="nucleotide sequence ID" value="NZ_FWZT01000018.1"/>
</dbReference>
<dbReference type="EMBL" id="FWZT01000018">
    <property type="protein sequence ID" value="SMF57285.1"/>
    <property type="molecule type" value="Genomic_DNA"/>
</dbReference>
<dbReference type="Pfam" id="PF14273">
    <property type="entry name" value="DUF4360"/>
    <property type="match status" value="1"/>
</dbReference>
<protein>
    <recommendedName>
        <fullName evidence="3">DUF4360 domain-containing protein</fullName>
    </recommendedName>
</protein>
<evidence type="ECO:0008006" key="3">
    <source>
        <dbReference type="Google" id="ProtNLM"/>
    </source>
</evidence>
<dbReference type="InterPro" id="IPR025649">
    <property type="entry name" value="DUF4360"/>
</dbReference>
<evidence type="ECO:0000313" key="1">
    <source>
        <dbReference type="EMBL" id="SMF57285.1"/>
    </source>
</evidence>
<dbReference type="AlphaFoldDB" id="A0A1Y6CEJ3"/>
<keyword evidence="2" id="KW-1185">Reference proteome</keyword>
<sequence length="212" mass="23888">MWSISFSLVIAFSCILSFGQFDFAKASERSFELKVQDVKIKGKDCTNEYNSTLISEDGQVFSVLFTGFKVANRDAGTRVMKKCRLRYEILAPAQWSFGIVSAEFRGFSIVRGDAYARHRATYEIFDKGSREDSEREELFNVRIDEGVGNYARFHDIPLDEVTWSSCNSVSKILMIQSSISARVQDFGEASISVNSIDGFIANSFGLVWKPCL</sequence>